<dbReference type="Proteomes" id="UP000198943">
    <property type="component" value="Unassembled WGS sequence"/>
</dbReference>
<feature type="transmembrane region" description="Helical" evidence="1">
    <location>
        <begin position="149"/>
        <end position="166"/>
    </location>
</feature>
<feature type="transmembrane region" description="Helical" evidence="1">
    <location>
        <begin position="115"/>
        <end position="137"/>
    </location>
</feature>
<dbReference type="AlphaFoldDB" id="A0A1G6J0Y8"/>
<dbReference type="GO" id="GO:0005886">
    <property type="term" value="C:plasma membrane"/>
    <property type="evidence" value="ECO:0007669"/>
    <property type="project" value="TreeGrafter"/>
</dbReference>
<evidence type="ECO:0000313" key="3">
    <source>
        <dbReference type="Proteomes" id="UP000198943"/>
    </source>
</evidence>
<evidence type="ECO:0000313" key="2">
    <source>
        <dbReference type="EMBL" id="SDC11975.1"/>
    </source>
</evidence>
<keyword evidence="3" id="KW-1185">Reference proteome</keyword>
<gene>
    <name evidence="2" type="ORF">SAMN04487864_102286</name>
</gene>
<keyword evidence="1" id="KW-0812">Transmembrane</keyword>
<evidence type="ECO:0000256" key="1">
    <source>
        <dbReference type="SAM" id="Phobius"/>
    </source>
</evidence>
<dbReference type="RefSeq" id="WP_176760370.1">
    <property type="nucleotide sequence ID" value="NZ_FMYW01000002.1"/>
</dbReference>
<accession>A0A1G6J0Y8</accession>
<organism evidence="2 3">
    <name type="scientific">Succiniclasticum ruminis</name>
    <dbReference type="NCBI Taxonomy" id="40841"/>
    <lineage>
        <taxon>Bacteria</taxon>
        <taxon>Bacillati</taxon>
        <taxon>Bacillota</taxon>
        <taxon>Negativicutes</taxon>
        <taxon>Acidaminococcales</taxon>
        <taxon>Acidaminococcaceae</taxon>
        <taxon>Succiniclasticum</taxon>
    </lineage>
</organism>
<reference evidence="3" key="1">
    <citation type="submission" date="2016-10" db="EMBL/GenBank/DDBJ databases">
        <authorList>
            <person name="Varghese N."/>
            <person name="Submissions S."/>
        </authorList>
    </citation>
    <scope>NUCLEOTIDE SEQUENCE [LARGE SCALE GENOMIC DNA]</scope>
    <source>
        <strain evidence="3">DSM 11005</strain>
    </source>
</reference>
<dbReference type="PANTHER" id="PTHR34980:SF3">
    <property type="entry name" value="BLR8105 PROTEIN"/>
    <property type="match status" value="1"/>
</dbReference>
<protein>
    <submittedName>
        <fullName evidence="2">Uncharacterized membrane protein YhaH, DUF805 family</fullName>
    </submittedName>
</protein>
<dbReference type="EMBL" id="FMYW01000002">
    <property type="protein sequence ID" value="SDC11975.1"/>
    <property type="molecule type" value="Genomic_DNA"/>
</dbReference>
<feature type="transmembrane region" description="Helical" evidence="1">
    <location>
        <begin position="82"/>
        <end position="109"/>
    </location>
</feature>
<name>A0A1G6J0Y8_9FIRM</name>
<keyword evidence="1" id="KW-0472">Membrane</keyword>
<sequence>MKQCSACKKAYDDNTMFCKECGVALGTTVKSNMQQEALYNKNGVYESSDANLVTKPQQKYVPDKGIKKMFFSTQGRLNRKRYILRGLVIGAATSVGSMIATSLVTGALLSESIPMLIVSALLVLLMIILPAVSGFMLAVRRWHDLNKPGILALTNILILPGLYVLFAKGTEGPNKYGPDPLEISSEI</sequence>
<dbReference type="PANTHER" id="PTHR34980">
    <property type="entry name" value="INNER MEMBRANE PROTEIN-RELATED-RELATED"/>
    <property type="match status" value="1"/>
</dbReference>
<proteinExistence type="predicted"/>
<dbReference type="InterPro" id="IPR008523">
    <property type="entry name" value="DUF805"/>
</dbReference>
<keyword evidence="1" id="KW-1133">Transmembrane helix</keyword>
<dbReference type="Pfam" id="PF05656">
    <property type="entry name" value="DUF805"/>
    <property type="match status" value="1"/>
</dbReference>